<organism evidence="3">
    <name type="scientific">Caldilineaceae bacterium SB0664_bin_27</name>
    <dbReference type="NCBI Taxonomy" id="2605260"/>
    <lineage>
        <taxon>Bacteria</taxon>
        <taxon>Bacillati</taxon>
        <taxon>Chloroflexota</taxon>
        <taxon>Caldilineae</taxon>
        <taxon>Caldilineales</taxon>
        <taxon>Caldilineaceae</taxon>
    </lineage>
</organism>
<reference evidence="3" key="1">
    <citation type="submission" date="2019-09" db="EMBL/GenBank/DDBJ databases">
        <title>Characterisation of the sponge microbiome using genome-centric metagenomics.</title>
        <authorList>
            <person name="Engelberts J.P."/>
            <person name="Robbins S.J."/>
            <person name="De Goeij J.M."/>
            <person name="Aranda M."/>
            <person name="Bell S.C."/>
            <person name="Webster N.S."/>
        </authorList>
    </citation>
    <scope>NUCLEOTIDE SEQUENCE</scope>
    <source>
        <strain evidence="3">SB0664_bin_27</strain>
    </source>
</reference>
<feature type="compositionally biased region" description="Acidic residues" evidence="1">
    <location>
        <begin position="15"/>
        <end position="24"/>
    </location>
</feature>
<evidence type="ECO:0000256" key="2">
    <source>
        <dbReference type="SAM" id="Phobius"/>
    </source>
</evidence>
<sequence length="164" mass="17769">MSEEEQGEVEKSEEGVDPEIVDDGEIIQAEESSHVSRQVRFEAWSGPLPAPSDFQAYEDVVEGAANRIMKMAEIQLAHRVALEAKTLDRSYWGLAAGFIIAMTALISGVVVTLNGYPLAGFGIIGVDLVSLVSLFVFGIRIPRGGRPRIARGQSEKGEPSDDRP</sequence>
<dbReference type="AlphaFoldDB" id="A0A6B0Z1K0"/>
<keyword evidence="2" id="KW-0812">Transmembrane</keyword>
<accession>A0A6B0Z1K0</accession>
<name>A0A6B0Z1K0_9CHLR</name>
<proteinExistence type="predicted"/>
<comment type="caution">
    <text evidence="3">The sequence shown here is derived from an EMBL/GenBank/DDBJ whole genome shotgun (WGS) entry which is preliminary data.</text>
</comment>
<dbReference type="EMBL" id="VXRG01000157">
    <property type="protein sequence ID" value="MXY95518.1"/>
    <property type="molecule type" value="Genomic_DNA"/>
</dbReference>
<dbReference type="InterPro" id="IPR019284">
    <property type="entry name" value="RP532"/>
</dbReference>
<feature type="region of interest" description="Disordered" evidence="1">
    <location>
        <begin position="1"/>
        <end position="24"/>
    </location>
</feature>
<protein>
    <submittedName>
        <fullName evidence="3">DUF2335 domain-containing protein</fullName>
    </submittedName>
</protein>
<gene>
    <name evidence="3" type="ORF">F4Y42_18940</name>
</gene>
<dbReference type="Pfam" id="PF10097">
    <property type="entry name" value="DUF2335"/>
    <property type="match status" value="1"/>
</dbReference>
<keyword evidence="2" id="KW-1133">Transmembrane helix</keyword>
<evidence type="ECO:0000256" key="1">
    <source>
        <dbReference type="SAM" id="MobiDB-lite"/>
    </source>
</evidence>
<feature type="transmembrane region" description="Helical" evidence="2">
    <location>
        <begin position="91"/>
        <end position="113"/>
    </location>
</feature>
<keyword evidence="2" id="KW-0472">Membrane</keyword>
<feature type="transmembrane region" description="Helical" evidence="2">
    <location>
        <begin position="119"/>
        <end position="139"/>
    </location>
</feature>
<evidence type="ECO:0000313" key="3">
    <source>
        <dbReference type="EMBL" id="MXY95518.1"/>
    </source>
</evidence>